<evidence type="ECO:0000256" key="1">
    <source>
        <dbReference type="ARBA" id="ARBA00000085"/>
    </source>
</evidence>
<dbReference type="Pfam" id="PF02518">
    <property type="entry name" value="HATPase_c"/>
    <property type="match status" value="1"/>
</dbReference>
<dbReference type="CDD" id="cd00082">
    <property type="entry name" value="HisKA"/>
    <property type="match status" value="1"/>
</dbReference>
<dbReference type="SMART" id="SM00387">
    <property type="entry name" value="HATPase_c"/>
    <property type="match status" value="1"/>
</dbReference>
<dbReference type="Gene3D" id="3.30.565.10">
    <property type="entry name" value="Histidine kinase-like ATPase, C-terminal domain"/>
    <property type="match status" value="1"/>
</dbReference>
<evidence type="ECO:0000256" key="3">
    <source>
        <dbReference type="ARBA" id="ARBA00022553"/>
    </source>
</evidence>
<organism evidence="7 8">
    <name type="scientific">Archangium gephyra</name>
    <dbReference type="NCBI Taxonomy" id="48"/>
    <lineage>
        <taxon>Bacteria</taxon>
        <taxon>Pseudomonadati</taxon>
        <taxon>Myxococcota</taxon>
        <taxon>Myxococcia</taxon>
        <taxon>Myxococcales</taxon>
        <taxon>Cystobacterineae</taxon>
        <taxon>Archangiaceae</taxon>
        <taxon>Archangium</taxon>
    </lineage>
</organism>
<dbReference type="Pfam" id="PF13185">
    <property type="entry name" value="GAF_2"/>
    <property type="match status" value="1"/>
</dbReference>
<evidence type="ECO:0000313" key="8">
    <source>
        <dbReference type="Proteomes" id="UP000249061"/>
    </source>
</evidence>
<dbReference type="SMART" id="SM00388">
    <property type="entry name" value="HisKA"/>
    <property type="match status" value="1"/>
</dbReference>
<dbReference type="EMBL" id="QFQP01000006">
    <property type="protein sequence ID" value="PZR15064.1"/>
    <property type="molecule type" value="Genomic_DNA"/>
</dbReference>
<comment type="catalytic activity">
    <reaction evidence="1">
        <text>ATP + protein L-histidine = ADP + protein N-phospho-L-histidine.</text>
        <dbReference type="EC" id="2.7.13.3"/>
    </reaction>
</comment>
<dbReference type="InterPro" id="IPR003661">
    <property type="entry name" value="HisK_dim/P_dom"/>
</dbReference>
<dbReference type="SUPFAM" id="SSF55874">
    <property type="entry name" value="ATPase domain of HSP90 chaperone/DNA topoisomerase II/histidine kinase"/>
    <property type="match status" value="1"/>
</dbReference>
<dbReference type="GO" id="GO:0030295">
    <property type="term" value="F:protein kinase activator activity"/>
    <property type="evidence" value="ECO:0007669"/>
    <property type="project" value="TreeGrafter"/>
</dbReference>
<dbReference type="InterPro" id="IPR036097">
    <property type="entry name" value="HisK_dim/P_sf"/>
</dbReference>
<dbReference type="Pfam" id="PF00512">
    <property type="entry name" value="HisKA"/>
    <property type="match status" value="1"/>
</dbReference>
<dbReference type="PRINTS" id="PR00344">
    <property type="entry name" value="BCTRLSENSOR"/>
</dbReference>
<dbReference type="Proteomes" id="UP000249061">
    <property type="component" value="Unassembled WGS sequence"/>
</dbReference>
<evidence type="ECO:0000256" key="5">
    <source>
        <dbReference type="ARBA" id="ARBA00022777"/>
    </source>
</evidence>
<dbReference type="PANTHER" id="PTHR42878">
    <property type="entry name" value="TWO-COMPONENT HISTIDINE KINASE"/>
    <property type="match status" value="1"/>
</dbReference>
<keyword evidence="5 7" id="KW-0418">Kinase</keyword>
<evidence type="ECO:0000256" key="2">
    <source>
        <dbReference type="ARBA" id="ARBA00012438"/>
    </source>
</evidence>
<dbReference type="PANTHER" id="PTHR42878:SF15">
    <property type="entry name" value="BACTERIOPHYTOCHROME"/>
    <property type="match status" value="1"/>
</dbReference>
<dbReference type="InterPro" id="IPR050351">
    <property type="entry name" value="BphY/WalK/GraS-like"/>
</dbReference>
<comment type="caution">
    <text evidence="7">The sequence shown here is derived from an EMBL/GenBank/DDBJ whole genome shotgun (WGS) entry which is preliminary data.</text>
</comment>
<dbReference type="Gene3D" id="3.30.450.40">
    <property type="match status" value="1"/>
</dbReference>
<dbReference type="GO" id="GO:0000155">
    <property type="term" value="F:phosphorelay sensor kinase activity"/>
    <property type="evidence" value="ECO:0007669"/>
    <property type="project" value="InterPro"/>
</dbReference>
<keyword evidence="3" id="KW-0597">Phosphoprotein</keyword>
<dbReference type="InterPro" id="IPR003018">
    <property type="entry name" value="GAF"/>
</dbReference>
<dbReference type="InterPro" id="IPR003594">
    <property type="entry name" value="HATPase_dom"/>
</dbReference>
<feature type="domain" description="Histidine kinase" evidence="6">
    <location>
        <begin position="185"/>
        <end position="395"/>
    </location>
</feature>
<dbReference type="InterPro" id="IPR005467">
    <property type="entry name" value="His_kinase_dom"/>
</dbReference>
<evidence type="ECO:0000256" key="4">
    <source>
        <dbReference type="ARBA" id="ARBA00022679"/>
    </source>
</evidence>
<dbReference type="Gene3D" id="1.10.287.130">
    <property type="match status" value="1"/>
</dbReference>
<dbReference type="PROSITE" id="PS50109">
    <property type="entry name" value="HIS_KIN"/>
    <property type="match status" value="1"/>
</dbReference>
<gene>
    <name evidence="7" type="ORF">DI536_09840</name>
</gene>
<dbReference type="SMART" id="SM00065">
    <property type="entry name" value="GAF"/>
    <property type="match status" value="1"/>
</dbReference>
<dbReference type="GO" id="GO:0007234">
    <property type="term" value="P:osmosensory signaling via phosphorelay pathway"/>
    <property type="evidence" value="ECO:0007669"/>
    <property type="project" value="TreeGrafter"/>
</dbReference>
<dbReference type="InterPro" id="IPR029016">
    <property type="entry name" value="GAF-like_dom_sf"/>
</dbReference>
<evidence type="ECO:0000313" key="7">
    <source>
        <dbReference type="EMBL" id="PZR15064.1"/>
    </source>
</evidence>
<dbReference type="SUPFAM" id="SSF55781">
    <property type="entry name" value="GAF domain-like"/>
    <property type="match status" value="1"/>
</dbReference>
<dbReference type="EC" id="2.7.13.3" evidence="2"/>
<accession>A0A2W5VG38</accession>
<sequence length="397" mass="43507">MHTAVKPFISAVQQLALATTRQQVIETLATTARSLIGADGATVVFRDGDKSFYVHEDAMAPLFAPGRFSIKACVSGWVMENAKPAVIDDVYTDARVPIEVYRPTFVKSMGMVPIRSMAPIGALGVYWAQGHHMTPDELERAQALADSAAVALQNVNTLENLEERVRERTQQLTQMNQDLRLFAGSVAHDLRSPLTLLIGDAEALQYEDLPVEERGELARELMQTALHMNGMLQGLLDLSHVTSRPLAVAPVNLSRVAEDSLRLLRSIEPNRNVSVVIEPGLAVDADEGLMRVVMGNLLNNAWKYTSRQPSAHIRFGIEPMNSGDAFVVQDDGAGFDAKSLNFEAFRRFHAANEFPGNGLGLATVHRAITRHGGSMWAESSRGAGARFYFRLPPRAHA</sequence>
<proteinExistence type="predicted"/>
<keyword evidence="4" id="KW-0808">Transferase</keyword>
<dbReference type="AlphaFoldDB" id="A0A2W5VG38"/>
<dbReference type="GO" id="GO:0000156">
    <property type="term" value="F:phosphorelay response regulator activity"/>
    <property type="evidence" value="ECO:0007669"/>
    <property type="project" value="TreeGrafter"/>
</dbReference>
<dbReference type="InterPro" id="IPR036890">
    <property type="entry name" value="HATPase_C_sf"/>
</dbReference>
<protein>
    <recommendedName>
        <fullName evidence="2">histidine kinase</fullName>
        <ecNumber evidence="2">2.7.13.3</ecNumber>
    </recommendedName>
</protein>
<dbReference type="SUPFAM" id="SSF47384">
    <property type="entry name" value="Homodimeric domain of signal transducing histidine kinase"/>
    <property type="match status" value="1"/>
</dbReference>
<dbReference type="InterPro" id="IPR004358">
    <property type="entry name" value="Sig_transdc_His_kin-like_C"/>
</dbReference>
<reference evidence="7 8" key="1">
    <citation type="submission" date="2017-08" db="EMBL/GenBank/DDBJ databases">
        <title>Infants hospitalized years apart are colonized by the same room-sourced microbial strains.</title>
        <authorList>
            <person name="Brooks B."/>
            <person name="Olm M.R."/>
            <person name="Firek B.A."/>
            <person name="Baker R."/>
            <person name="Thomas B.C."/>
            <person name="Morowitz M.J."/>
            <person name="Banfield J.F."/>
        </authorList>
    </citation>
    <scope>NUCLEOTIDE SEQUENCE [LARGE SCALE GENOMIC DNA]</scope>
    <source>
        <strain evidence="7">S2_003_000_R2_14</strain>
    </source>
</reference>
<name>A0A2W5VG38_9BACT</name>
<evidence type="ECO:0000259" key="6">
    <source>
        <dbReference type="PROSITE" id="PS50109"/>
    </source>
</evidence>